<dbReference type="EMBL" id="JAFEUP010000001">
    <property type="protein sequence ID" value="MBM7059637.1"/>
    <property type="molecule type" value="Genomic_DNA"/>
</dbReference>
<dbReference type="InterPro" id="IPR024572">
    <property type="entry name" value="RcnB"/>
</dbReference>
<comment type="caution">
    <text evidence="3">The sequence shown here is derived from an EMBL/GenBank/DDBJ whole genome shotgun (WGS) entry which is preliminary data.</text>
</comment>
<keyword evidence="2" id="KW-0732">Signal</keyword>
<dbReference type="Pfam" id="PF11776">
    <property type="entry name" value="RcnB"/>
    <property type="match status" value="1"/>
</dbReference>
<feature type="region of interest" description="Disordered" evidence="1">
    <location>
        <begin position="24"/>
        <end position="44"/>
    </location>
</feature>
<evidence type="ECO:0000313" key="3">
    <source>
        <dbReference type="EMBL" id="MBM7059637.1"/>
    </source>
</evidence>
<organism evidence="3 4">
    <name type="scientific">Zestomonas insulae</name>
    <dbReference type="NCBI Taxonomy" id="2809017"/>
    <lineage>
        <taxon>Bacteria</taxon>
        <taxon>Pseudomonadati</taxon>
        <taxon>Pseudomonadota</taxon>
        <taxon>Gammaproteobacteria</taxon>
        <taxon>Pseudomonadales</taxon>
        <taxon>Pseudomonadaceae</taxon>
        <taxon>Zestomonas</taxon>
    </lineage>
</organism>
<dbReference type="Proteomes" id="UP000717995">
    <property type="component" value="Unassembled WGS sequence"/>
</dbReference>
<gene>
    <name evidence="3" type="ORF">JQX08_02860</name>
</gene>
<accession>A0ABS2I9G1</accession>
<dbReference type="NCBIfam" id="NF040487">
    <property type="entry name" value="T3SS_CigR_fam"/>
    <property type="match status" value="1"/>
</dbReference>
<feature type="signal peptide" evidence="2">
    <location>
        <begin position="1"/>
        <end position="22"/>
    </location>
</feature>
<keyword evidence="4" id="KW-1185">Reference proteome</keyword>
<evidence type="ECO:0000256" key="1">
    <source>
        <dbReference type="SAM" id="MobiDB-lite"/>
    </source>
</evidence>
<reference evidence="3 4" key="1">
    <citation type="submission" date="2021-02" db="EMBL/GenBank/DDBJ databases">
        <authorList>
            <person name="Lee D.-H."/>
        </authorList>
    </citation>
    <scope>NUCLEOTIDE SEQUENCE [LARGE SCALE GENOMIC DNA]</scope>
    <source>
        <strain evidence="3 4">UL073</strain>
    </source>
</reference>
<protein>
    <submittedName>
        <fullName evidence="3">RcnB family protein</fullName>
    </submittedName>
</protein>
<evidence type="ECO:0000256" key="2">
    <source>
        <dbReference type="SAM" id="SignalP"/>
    </source>
</evidence>
<name>A0ABS2I9G1_9GAMM</name>
<proteinExistence type="predicted"/>
<dbReference type="RefSeq" id="WP_204914573.1">
    <property type="nucleotide sequence ID" value="NZ_JAFEUP010000001.1"/>
</dbReference>
<dbReference type="Gene3D" id="3.10.450.160">
    <property type="entry name" value="inner membrane protein cigr"/>
    <property type="match status" value="1"/>
</dbReference>
<sequence>MRQCLSTLLALTLSAAIAPALAAPKGEHGNSGHKGGGQNYSDDAVRIDPRGPSIDIGQVRIILGDNRELIGPVKGLPPGIQKNLARGKPLPPGIAKRFDSRLLGKLPRYDGYEWQQVGTDVVLVAIATGLIYEVLHNVLD</sequence>
<feature type="chain" id="PRO_5045244814" evidence="2">
    <location>
        <begin position="23"/>
        <end position="140"/>
    </location>
</feature>
<evidence type="ECO:0000313" key="4">
    <source>
        <dbReference type="Proteomes" id="UP000717995"/>
    </source>
</evidence>